<gene>
    <name evidence="2" type="ORF">GCM10007350_19030</name>
</gene>
<feature type="region of interest" description="Disordered" evidence="1">
    <location>
        <begin position="16"/>
        <end position="70"/>
    </location>
</feature>
<organism evidence="2 3">
    <name type="scientific">Jeongeupia chitinilytica</name>
    <dbReference type="NCBI Taxonomy" id="1041641"/>
    <lineage>
        <taxon>Bacteria</taxon>
        <taxon>Pseudomonadati</taxon>
        <taxon>Pseudomonadota</taxon>
        <taxon>Betaproteobacteria</taxon>
        <taxon>Neisseriales</taxon>
        <taxon>Chitinibacteraceae</taxon>
        <taxon>Jeongeupia</taxon>
    </lineage>
</organism>
<feature type="compositionally biased region" description="Polar residues" evidence="1">
    <location>
        <begin position="23"/>
        <end position="33"/>
    </location>
</feature>
<accession>A0ABQ3GZD8</accession>
<sequence>MKRESGSVLNWLDSLCVPDEPQEGSTDVHNLTPMTPGDVSGVTTKSYTDQRPDTHDTPDTTKSTTPGDTALRAGVQDTLRDAELTTTEWSLWREITGQVADHLGCNDRDRSLLLRQLAEQGAPFRSTLLGMARTHALPMTARFDFWQLAYPGHAILRVVTPTYAGFIAIPGSCAGAQLYHQATAVLSPVP</sequence>
<proteinExistence type="predicted"/>
<feature type="compositionally biased region" description="Low complexity" evidence="1">
    <location>
        <begin position="60"/>
        <end position="69"/>
    </location>
</feature>
<reference evidence="3" key="1">
    <citation type="journal article" date="2019" name="Int. J. Syst. Evol. Microbiol.">
        <title>The Global Catalogue of Microorganisms (GCM) 10K type strain sequencing project: providing services to taxonomists for standard genome sequencing and annotation.</title>
        <authorList>
            <consortium name="The Broad Institute Genomics Platform"/>
            <consortium name="The Broad Institute Genome Sequencing Center for Infectious Disease"/>
            <person name="Wu L."/>
            <person name="Ma J."/>
        </authorList>
    </citation>
    <scope>NUCLEOTIDE SEQUENCE [LARGE SCALE GENOMIC DNA]</scope>
    <source>
        <strain evidence="3">KCTC 23701</strain>
    </source>
</reference>
<feature type="compositionally biased region" description="Basic and acidic residues" evidence="1">
    <location>
        <begin position="48"/>
        <end position="59"/>
    </location>
</feature>
<evidence type="ECO:0000313" key="3">
    <source>
        <dbReference type="Proteomes" id="UP000604737"/>
    </source>
</evidence>
<comment type="caution">
    <text evidence="2">The sequence shown here is derived from an EMBL/GenBank/DDBJ whole genome shotgun (WGS) entry which is preliminary data.</text>
</comment>
<evidence type="ECO:0000313" key="2">
    <source>
        <dbReference type="EMBL" id="GHD62795.1"/>
    </source>
</evidence>
<keyword evidence="3" id="KW-1185">Reference proteome</keyword>
<dbReference type="EMBL" id="BMYO01000005">
    <property type="protein sequence ID" value="GHD62795.1"/>
    <property type="molecule type" value="Genomic_DNA"/>
</dbReference>
<dbReference type="RefSeq" id="WP_229797521.1">
    <property type="nucleotide sequence ID" value="NZ_BMYO01000005.1"/>
</dbReference>
<protein>
    <submittedName>
        <fullName evidence="2">Uncharacterized protein</fullName>
    </submittedName>
</protein>
<name>A0ABQ3GZD8_9NEIS</name>
<evidence type="ECO:0000256" key="1">
    <source>
        <dbReference type="SAM" id="MobiDB-lite"/>
    </source>
</evidence>
<dbReference type="Proteomes" id="UP000604737">
    <property type="component" value="Unassembled WGS sequence"/>
</dbReference>